<comment type="caution">
    <text evidence="12">The sequence shown here is derived from an EMBL/GenBank/DDBJ whole genome shotgun (WGS) entry which is preliminary data.</text>
</comment>
<evidence type="ECO:0000256" key="8">
    <source>
        <dbReference type="ARBA" id="ARBA00023136"/>
    </source>
</evidence>
<evidence type="ECO:0000256" key="7">
    <source>
        <dbReference type="ARBA" id="ARBA00023128"/>
    </source>
</evidence>
<dbReference type="AlphaFoldDB" id="A0AAD7XCM2"/>
<keyword evidence="6" id="KW-0446">Lipid-binding</keyword>
<evidence type="ECO:0000256" key="1">
    <source>
        <dbReference type="ARBA" id="ARBA00004370"/>
    </source>
</evidence>
<dbReference type="HAMAP" id="MF_03104">
    <property type="entry name" value="Mdm12"/>
    <property type="match status" value="1"/>
</dbReference>
<feature type="compositionally biased region" description="Basic and acidic residues" evidence="10">
    <location>
        <begin position="181"/>
        <end position="193"/>
    </location>
</feature>
<dbReference type="PANTHER" id="PTHR28204">
    <property type="entry name" value="MITOCHONDRIAL DISTRIBUTION AND MORPHOLOGY PROTEIN 12"/>
    <property type="match status" value="1"/>
</dbReference>
<evidence type="ECO:0000259" key="11">
    <source>
        <dbReference type="PROSITE" id="PS51847"/>
    </source>
</evidence>
<dbReference type="Pfam" id="PF10296">
    <property type="entry name" value="MMM1"/>
    <property type="match status" value="1"/>
</dbReference>
<gene>
    <name evidence="9" type="primary">MDM12</name>
    <name evidence="12" type="ORF">ONZ51_g3912</name>
</gene>
<proteinExistence type="inferred from homology"/>
<dbReference type="Pfam" id="PF26544">
    <property type="entry name" value="Mdm12"/>
    <property type="match status" value="1"/>
</dbReference>
<evidence type="ECO:0000313" key="12">
    <source>
        <dbReference type="EMBL" id="KAJ8487909.1"/>
    </source>
</evidence>
<comment type="subunit">
    <text evidence="9">Component of the ER-mitochondria encounter structure (ERMES) or MDM complex, composed of MMM1, MDM10, MDM12 and MDM34. A MMM1 homodimer associates with one molecule of MDM12 on each side in a pairwise head-to-tail manner, and the SMP-LTD domains of MMM1 and MDM12 generate a continuous hydrophobic tunnel for phospholipid trafficking.</text>
</comment>
<comment type="subcellular location">
    <subcellularLocation>
        <location evidence="1">Membrane</location>
    </subcellularLocation>
    <subcellularLocation>
        <location evidence="9">Mitochondrion outer membrane</location>
        <topology evidence="9">Peripheral membrane protein</topology>
        <orientation evidence="9">Cytoplasmic side</orientation>
    </subcellularLocation>
    <subcellularLocation>
        <location evidence="9">Endoplasmic reticulum membrane</location>
        <topology evidence="9">Peripheral membrane protein</topology>
        <orientation evidence="9">Cytoplasmic side</orientation>
    </subcellularLocation>
    <text evidence="9">The ERMES/MDM complex localizes to a few discrete foci (around 10 per single cell), that represent mitochondria-endoplasmic reticulum junctions. These foci are often found next to mtDNA nucleoids.</text>
</comment>
<comment type="similarity">
    <text evidence="9">Belongs to the MDM12 family.</text>
</comment>
<evidence type="ECO:0000256" key="5">
    <source>
        <dbReference type="ARBA" id="ARBA00023055"/>
    </source>
</evidence>
<dbReference type="EMBL" id="JAPEVG010000071">
    <property type="protein sequence ID" value="KAJ8487909.1"/>
    <property type="molecule type" value="Genomic_DNA"/>
</dbReference>
<dbReference type="PROSITE" id="PS51847">
    <property type="entry name" value="SMP"/>
    <property type="match status" value="1"/>
</dbReference>
<dbReference type="GO" id="GO:0015914">
    <property type="term" value="P:phospholipid transport"/>
    <property type="evidence" value="ECO:0007669"/>
    <property type="project" value="TreeGrafter"/>
</dbReference>
<keyword evidence="7 9" id="KW-0496">Mitochondrion</keyword>
<name>A0AAD7XCM2_9APHY</name>
<evidence type="ECO:0000256" key="10">
    <source>
        <dbReference type="SAM" id="MobiDB-lite"/>
    </source>
</evidence>
<keyword evidence="13" id="KW-1185">Reference proteome</keyword>
<reference evidence="12" key="1">
    <citation type="submission" date="2022-11" db="EMBL/GenBank/DDBJ databases">
        <title>Genome Sequence of Cubamyces cubensis.</title>
        <authorList>
            <person name="Buettner E."/>
        </authorList>
    </citation>
    <scope>NUCLEOTIDE SEQUENCE</scope>
    <source>
        <strain evidence="12">MPL-01</strain>
    </source>
</reference>
<sequence>MSIDLEWDRLESSLASSLVDLINRQLETTTRPSFIGPIEVTSFDFGSSAPDVELVDMRDIYRDFLEDDDEEDEEPAAARAAELSDDDFEWVSRKAVRGKGIEEGPAYHLLPPHMRYGVGPGMDMLHSAPFMRSPRDIWSPAITSLSDLRPSYPSPSLYLSAMSAMSAARPPSLIAHRESMRLDSADSESRNELVSEASPSPPPEEAARKPPPQHPNLQLHLHISWHSKLRLTLTTSLLINYPSPMFMSLPIKLSVTGLVFNGEVVVAYEGERKRIHLCIVDELDPYGPLGGERPKRDTPSSGSTPTEADDETGGSRSGKPLPIGQRLLPTIDIESEIGQADKHVLKNVTRVERFIQDVIRKTVEEELVFPNFQTVVLGDEE</sequence>
<feature type="domain" description="SMP-LTD" evidence="11">
    <location>
        <begin position="1"/>
        <end position="378"/>
    </location>
</feature>
<keyword evidence="8 9" id="KW-0472">Membrane</keyword>
<dbReference type="InterPro" id="IPR027532">
    <property type="entry name" value="Mdm12"/>
</dbReference>
<dbReference type="GO" id="GO:0032865">
    <property type="term" value="C:ERMES complex"/>
    <property type="evidence" value="ECO:0007669"/>
    <property type="project" value="UniProtKB-UniRule"/>
</dbReference>
<feature type="region of interest" description="Disordered" evidence="10">
    <location>
        <begin position="181"/>
        <end position="217"/>
    </location>
</feature>
<dbReference type="InterPro" id="IPR019411">
    <property type="entry name" value="MMM1_dom"/>
</dbReference>
<keyword evidence="3 9" id="KW-1000">Mitochondrion outer membrane</keyword>
<accession>A0AAD7XCM2</accession>
<evidence type="ECO:0000256" key="4">
    <source>
        <dbReference type="ARBA" id="ARBA00022824"/>
    </source>
</evidence>
<dbReference type="GO" id="GO:1990456">
    <property type="term" value="P:mitochondrion-endoplasmic reticulum membrane tethering"/>
    <property type="evidence" value="ECO:0007669"/>
    <property type="project" value="TreeGrafter"/>
</dbReference>
<dbReference type="GO" id="GO:0045040">
    <property type="term" value="P:protein insertion into mitochondrial outer membrane"/>
    <property type="evidence" value="ECO:0007669"/>
    <property type="project" value="UniProtKB-UniRule"/>
</dbReference>
<evidence type="ECO:0000313" key="13">
    <source>
        <dbReference type="Proteomes" id="UP001215151"/>
    </source>
</evidence>
<dbReference type="InterPro" id="IPR031468">
    <property type="entry name" value="SMP_LBD"/>
</dbReference>
<feature type="compositionally biased region" description="Pro residues" evidence="10">
    <location>
        <begin position="199"/>
        <end position="214"/>
    </location>
</feature>
<comment type="function">
    <text evidence="9">Component of the ERMES/MDM complex, which serves as a molecular tether to connect the endoplasmic reticulum (ER) and mitochondria. Components of this complex are involved in the control of mitochondrial shape and protein biogenesis, and function in nonvesicular lipid trafficking between the ER and mitochondria. MDM12 is required for the interaction of the ER-resident membrane protein MMM1 and the outer mitochondrial membrane-resident beta-barrel protein MDM10. The MDM12-MMM1 subcomplex functions in the major beta-barrel assembly pathway that is responsible for biogenesis of all mitochondrial outer membrane beta-barrel proteins, and acts in a late step after the SAM complex. The MDM10-MDM12-MMM1 subcomplex further acts in the TOM40-specific pathway after the action of the MDM12-MMM1 complex. Essential for establishing and maintaining the structure of mitochondria and maintenance of mtDNA nucleoids.</text>
</comment>
<feature type="region of interest" description="Disordered" evidence="10">
    <location>
        <begin position="286"/>
        <end position="324"/>
    </location>
</feature>
<dbReference type="Proteomes" id="UP001215151">
    <property type="component" value="Unassembled WGS sequence"/>
</dbReference>
<dbReference type="GO" id="GO:0008289">
    <property type="term" value="F:lipid binding"/>
    <property type="evidence" value="ECO:0007669"/>
    <property type="project" value="UniProtKB-KW"/>
</dbReference>
<evidence type="ECO:0000256" key="6">
    <source>
        <dbReference type="ARBA" id="ARBA00023121"/>
    </source>
</evidence>
<dbReference type="GO" id="GO:0005789">
    <property type="term" value="C:endoplasmic reticulum membrane"/>
    <property type="evidence" value="ECO:0007669"/>
    <property type="project" value="UniProtKB-SubCell"/>
</dbReference>
<organism evidence="12 13">
    <name type="scientific">Trametes cubensis</name>
    <dbReference type="NCBI Taxonomy" id="1111947"/>
    <lineage>
        <taxon>Eukaryota</taxon>
        <taxon>Fungi</taxon>
        <taxon>Dikarya</taxon>
        <taxon>Basidiomycota</taxon>
        <taxon>Agaricomycotina</taxon>
        <taxon>Agaricomycetes</taxon>
        <taxon>Polyporales</taxon>
        <taxon>Polyporaceae</taxon>
        <taxon>Trametes</taxon>
    </lineage>
</organism>
<protein>
    <recommendedName>
        <fullName evidence="9">Mitochondrial distribution and morphology protein 12</fullName>
    </recommendedName>
    <alternativeName>
        <fullName evidence="9">Mitochondrial inheritance component MDM12</fullName>
    </alternativeName>
</protein>
<evidence type="ECO:0000256" key="2">
    <source>
        <dbReference type="ARBA" id="ARBA00022448"/>
    </source>
</evidence>
<dbReference type="CDD" id="cd21672">
    <property type="entry name" value="SMP_Mdm12"/>
    <property type="match status" value="1"/>
</dbReference>
<keyword evidence="2" id="KW-0813">Transport</keyword>
<evidence type="ECO:0000256" key="3">
    <source>
        <dbReference type="ARBA" id="ARBA00022787"/>
    </source>
</evidence>
<evidence type="ECO:0000256" key="9">
    <source>
        <dbReference type="HAMAP-Rule" id="MF_03104"/>
    </source>
</evidence>
<dbReference type="PANTHER" id="PTHR28204:SF1">
    <property type="entry name" value="MITOCHONDRIAL DISTRIBUTION AND MORPHOLOGY PROTEIN 12"/>
    <property type="match status" value="1"/>
</dbReference>
<keyword evidence="4 9" id="KW-0256">Endoplasmic reticulum</keyword>
<keyword evidence="5" id="KW-0445">Lipid transport</keyword>